<dbReference type="GO" id="GO:0005634">
    <property type="term" value="C:nucleus"/>
    <property type="evidence" value="ECO:0007669"/>
    <property type="project" value="UniProtKB-SubCell"/>
</dbReference>
<keyword evidence="8" id="KW-1185">Reference proteome</keyword>
<dbReference type="SUPFAM" id="SSF46689">
    <property type="entry name" value="Homeodomain-like"/>
    <property type="match status" value="1"/>
</dbReference>
<evidence type="ECO:0000256" key="5">
    <source>
        <dbReference type="PROSITE-ProRule" id="PRU00108"/>
    </source>
</evidence>
<evidence type="ECO:0000313" key="9">
    <source>
        <dbReference type="WBParaSite" id="ACRNAN_scaffold941.g13979.t1"/>
    </source>
</evidence>
<dbReference type="AlphaFoldDB" id="A0A914EM34"/>
<dbReference type="GO" id="GO:0000981">
    <property type="term" value="F:DNA-binding transcription factor activity, RNA polymerase II-specific"/>
    <property type="evidence" value="ECO:0007669"/>
    <property type="project" value="InterPro"/>
</dbReference>
<dbReference type="PROSITE" id="PS50071">
    <property type="entry name" value="HOMEOBOX_2"/>
    <property type="match status" value="1"/>
</dbReference>
<organism evidence="8 9">
    <name type="scientific">Acrobeloides nanus</name>
    <dbReference type="NCBI Taxonomy" id="290746"/>
    <lineage>
        <taxon>Eukaryota</taxon>
        <taxon>Metazoa</taxon>
        <taxon>Ecdysozoa</taxon>
        <taxon>Nematoda</taxon>
        <taxon>Chromadorea</taxon>
        <taxon>Rhabditida</taxon>
        <taxon>Tylenchina</taxon>
        <taxon>Cephalobomorpha</taxon>
        <taxon>Cephaloboidea</taxon>
        <taxon>Cephalobidae</taxon>
        <taxon>Acrobeloides</taxon>
    </lineage>
</organism>
<reference evidence="9" key="1">
    <citation type="submission" date="2022-11" db="UniProtKB">
        <authorList>
            <consortium name="WormBaseParasite"/>
        </authorList>
    </citation>
    <scope>IDENTIFICATION</scope>
</reference>
<dbReference type="InterPro" id="IPR009057">
    <property type="entry name" value="Homeodomain-like_sf"/>
</dbReference>
<protein>
    <submittedName>
        <fullName evidence="9">Homeobox domain-containing protein</fullName>
    </submittedName>
</protein>
<dbReference type="Pfam" id="PF00046">
    <property type="entry name" value="Homeodomain"/>
    <property type="match status" value="1"/>
</dbReference>
<feature type="DNA-binding region" description="Homeobox" evidence="5">
    <location>
        <begin position="31"/>
        <end position="90"/>
    </location>
</feature>
<evidence type="ECO:0000259" key="7">
    <source>
        <dbReference type="PROSITE" id="PS50071"/>
    </source>
</evidence>
<dbReference type="PANTHER" id="PTHR24333:SF9">
    <property type="entry name" value="HOMEOBOX DOMAIN-CONTAINING PROTEIN"/>
    <property type="match status" value="1"/>
</dbReference>
<evidence type="ECO:0000256" key="2">
    <source>
        <dbReference type="ARBA" id="ARBA00023125"/>
    </source>
</evidence>
<name>A0A914EM34_9BILA</name>
<dbReference type="PRINTS" id="PR00024">
    <property type="entry name" value="HOMEOBOX"/>
</dbReference>
<dbReference type="InterPro" id="IPR020479">
    <property type="entry name" value="HD_metazoa"/>
</dbReference>
<dbReference type="Proteomes" id="UP000887540">
    <property type="component" value="Unplaced"/>
</dbReference>
<accession>A0A914EM34</accession>
<keyword evidence="3 5" id="KW-0371">Homeobox</keyword>
<feature type="domain" description="Homeobox" evidence="7">
    <location>
        <begin position="29"/>
        <end position="89"/>
    </location>
</feature>
<dbReference type="InterPro" id="IPR017970">
    <property type="entry name" value="Homeobox_CS"/>
</dbReference>
<evidence type="ECO:0000313" key="8">
    <source>
        <dbReference type="Proteomes" id="UP000887540"/>
    </source>
</evidence>
<evidence type="ECO:0000256" key="6">
    <source>
        <dbReference type="RuleBase" id="RU000682"/>
    </source>
</evidence>
<dbReference type="InterPro" id="IPR001356">
    <property type="entry name" value="HD"/>
</dbReference>
<dbReference type="PROSITE" id="PS00027">
    <property type="entry name" value="HOMEOBOX_1"/>
    <property type="match status" value="1"/>
</dbReference>
<keyword evidence="2 5" id="KW-0238">DNA-binding</keyword>
<evidence type="ECO:0000256" key="4">
    <source>
        <dbReference type="ARBA" id="ARBA00023242"/>
    </source>
</evidence>
<dbReference type="Gene3D" id="1.10.10.60">
    <property type="entry name" value="Homeodomain-like"/>
    <property type="match status" value="1"/>
</dbReference>
<evidence type="ECO:0000256" key="3">
    <source>
        <dbReference type="ARBA" id="ARBA00023155"/>
    </source>
</evidence>
<proteinExistence type="predicted"/>
<comment type="subcellular location">
    <subcellularLocation>
        <location evidence="1 5 6">Nucleus</location>
    </subcellularLocation>
</comment>
<dbReference type="CDD" id="cd00086">
    <property type="entry name" value="homeodomain"/>
    <property type="match status" value="1"/>
</dbReference>
<dbReference type="InterPro" id="IPR050848">
    <property type="entry name" value="Homeobox_TF"/>
</dbReference>
<dbReference type="SMART" id="SM00389">
    <property type="entry name" value="HOX"/>
    <property type="match status" value="1"/>
</dbReference>
<dbReference type="PANTHER" id="PTHR24333">
    <property type="entry name" value="HOMEO BOX HB9 LIKE A-RELATED"/>
    <property type="match status" value="1"/>
</dbReference>
<keyword evidence="4 5" id="KW-0539">Nucleus</keyword>
<dbReference type="GO" id="GO:0003677">
    <property type="term" value="F:DNA binding"/>
    <property type="evidence" value="ECO:0007669"/>
    <property type="project" value="UniProtKB-UniRule"/>
</dbReference>
<evidence type="ECO:0000256" key="1">
    <source>
        <dbReference type="ARBA" id="ARBA00004123"/>
    </source>
</evidence>
<sequence length="151" mass="17641">MKSPSLTELQVLFGYGIRKHEYKRARKAIYDRKPRQAYSNAQLERLEEEFKADKYLSVNKRIDLANTLKLTETQIKTWFQNRRTKWKKQMTSTLKEFYKHSLLNPTATVSSMIPAPAVQPIVFPFINQSSLASSLYEPTTIEAQTQPNERI</sequence>
<dbReference type="WBParaSite" id="ACRNAN_scaffold941.g13979.t1">
    <property type="protein sequence ID" value="ACRNAN_scaffold941.g13979.t1"/>
    <property type="gene ID" value="ACRNAN_scaffold941.g13979"/>
</dbReference>